<dbReference type="GO" id="GO:0003677">
    <property type="term" value="F:DNA binding"/>
    <property type="evidence" value="ECO:0007669"/>
    <property type="project" value="InterPro"/>
</dbReference>
<dbReference type="AlphaFoldDB" id="X1M3U8"/>
<organism evidence="2">
    <name type="scientific">marine sediment metagenome</name>
    <dbReference type="NCBI Taxonomy" id="412755"/>
    <lineage>
        <taxon>unclassified sequences</taxon>
        <taxon>metagenomes</taxon>
        <taxon>ecological metagenomes</taxon>
    </lineage>
</organism>
<dbReference type="InterPro" id="IPR010982">
    <property type="entry name" value="Lambda_DNA-bd_dom_sf"/>
</dbReference>
<dbReference type="CDD" id="cd00093">
    <property type="entry name" value="HTH_XRE"/>
    <property type="match status" value="1"/>
</dbReference>
<accession>X1M3U8</accession>
<feature type="domain" description="HTH cro/C1-type" evidence="1">
    <location>
        <begin position="10"/>
        <end position="64"/>
    </location>
</feature>
<dbReference type="InterPro" id="IPR001387">
    <property type="entry name" value="Cro/C1-type_HTH"/>
</dbReference>
<protein>
    <recommendedName>
        <fullName evidence="1">HTH cro/C1-type domain-containing protein</fullName>
    </recommendedName>
</protein>
<proteinExistence type="predicted"/>
<evidence type="ECO:0000313" key="2">
    <source>
        <dbReference type="EMBL" id="GAI09345.1"/>
    </source>
</evidence>
<evidence type="ECO:0000259" key="1">
    <source>
        <dbReference type="PROSITE" id="PS50943"/>
    </source>
</evidence>
<reference evidence="2" key="1">
    <citation type="journal article" date="2014" name="Front. Microbiol.">
        <title>High frequency of phylogenetically diverse reductive dehalogenase-homologous genes in deep subseafloor sedimentary metagenomes.</title>
        <authorList>
            <person name="Kawai M."/>
            <person name="Futagami T."/>
            <person name="Toyoda A."/>
            <person name="Takaki Y."/>
            <person name="Nishi S."/>
            <person name="Hori S."/>
            <person name="Arai W."/>
            <person name="Tsubouchi T."/>
            <person name="Morono Y."/>
            <person name="Uchiyama I."/>
            <person name="Ito T."/>
            <person name="Fujiyama A."/>
            <person name="Inagaki F."/>
            <person name="Takami H."/>
        </authorList>
    </citation>
    <scope>NUCLEOTIDE SEQUENCE</scope>
    <source>
        <strain evidence="2">Expedition CK06-06</strain>
    </source>
</reference>
<dbReference type="Gene3D" id="1.10.260.40">
    <property type="entry name" value="lambda repressor-like DNA-binding domains"/>
    <property type="match status" value="1"/>
</dbReference>
<sequence>MRKIRVKNRIRQYRQLLQLTQEDLAKAIGSYQIKIGRYERADIRTPEEIKEKIASALGLPLAVVFPEDEERRRRR</sequence>
<gene>
    <name evidence="2" type="ORF">S06H3_10613</name>
</gene>
<dbReference type="SMART" id="SM00530">
    <property type="entry name" value="HTH_XRE"/>
    <property type="match status" value="1"/>
</dbReference>
<dbReference type="Pfam" id="PF01381">
    <property type="entry name" value="HTH_3"/>
    <property type="match status" value="1"/>
</dbReference>
<dbReference type="EMBL" id="BARV01004955">
    <property type="protein sequence ID" value="GAI09345.1"/>
    <property type="molecule type" value="Genomic_DNA"/>
</dbReference>
<name>X1M3U8_9ZZZZ</name>
<dbReference type="PROSITE" id="PS50943">
    <property type="entry name" value="HTH_CROC1"/>
    <property type="match status" value="1"/>
</dbReference>
<comment type="caution">
    <text evidence="2">The sequence shown here is derived from an EMBL/GenBank/DDBJ whole genome shotgun (WGS) entry which is preliminary data.</text>
</comment>
<dbReference type="SUPFAM" id="SSF47413">
    <property type="entry name" value="lambda repressor-like DNA-binding domains"/>
    <property type="match status" value="1"/>
</dbReference>